<gene>
    <name evidence="3" type="ORF">DM01DRAFT_1380749</name>
</gene>
<evidence type="ECO:0000256" key="1">
    <source>
        <dbReference type="PROSITE-ProRule" id="PRU00042"/>
    </source>
</evidence>
<name>A0A1X2GTR9_9FUNG</name>
<dbReference type="PROSITE" id="PS00028">
    <property type="entry name" value="ZINC_FINGER_C2H2_1"/>
    <property type="match status" value="2"/>
</dbReference>
<evidence type="ECO:0000313" key="4">
    <source>
        <dbReference type="Proteomes" id="UP000242146"/>
    </source>
</evidence>
<organism evidence="3 4">
    <name type="scientific">Hesseltinella vesiculosa</name>
    <dbReference type="NCBI Taxonomy" id="101127"/>
    <lineage>
        <taxon>Eukaryota</taxon>
        <taxon>Fungi</taxon>
        <taxon>Fungi incertae sedis</taxon>
        <taxon>Mucoromycota</taxon>
        <taxon>Mucoromycotina</taxon>
        <taxon>Mucoromycetes</taxon>
        <taxon>Mucorales</taxon>
        <taxon>Cunninghamellaceae</taxon>
        <taxon>Hesseltinella</taxon>
    </lineage>
</organism>
<protein>
    <recommendedName>
        <fullName evidence="2">C2H2-type domain-containing protein</fullName>
    </recommendedName>
</protein>
<comment type="caution">
    <text evidence="3">The sequence shown here is derived from an EMBL/GenBank/DDBJ whole genome shotgun (WGS) entry which is preliminary data.</text>
</comment>
<reference evidence="3 4" key="1">
    <citation type="submission" date="2016-07" db="EMBL/GenBank/DDBJ databases">
        <title>Pervasive Adenine N6-methylation of Active Genes in Fungi.</title>
        <authorList>
            <consortium name="DOE Joint Genome Institute"/>
            <person name="Mondo S.J."/>
            <person name="Dannebaum R.O."/>
            <person name="Kuo R.C."/>
            <person name="Labutti K."/>
            <person name="Haridas S."/>
            <person name="Kuo A."/>
            <person name="Salamov A."/>
            <person name="Ahrendt S.R."/>
            <person name="Lipzen A."/>
            <person name="Sullivan W."/>
            <person name="Andreopoulos W.B."/>
            <person name="Clum A."/>
            <person name="Lindquist E."/>
            <person name="Daum C."/>
            <person name="Ramamoorthy G.K."/>
            <person name="Gryganskyi A."/>
            <person name="Culley D."/>
            <person name="Magnuson J.K."/>
            <person name="James T.Y."/>
            <person name="O'Malley M.A."/>
            <person name="Stajich J.E."/>
            <person name="Spatafora J.W."/>
            <person name="Visel A."/>
            <person name="Grigoriev I.V."/>
        </authorList>
    </citation>
    <scope>NUCLEOTIDE SEQUENCE [LARGE SCALE GENOMIC DNA]</scope>
    <source>
        <strain evidence="3 4">NRRL 3301</strain>
    </source>
</reference>
<dbReference type="Proteomes" id="UP000242146">
    <property type="component" value="Unassembled WGS sequence"/>
</dbReference>
<accession>A0A1X2GTR9</accession>
<sequence length="582" mass="63947">MTIPDEEDVNNSHVCIPCKKTFASAASLRSHVSNTHPTQLKFHLTETLAVFVGKSNNKFACPISDCQKLYMTYDTFRKHTTKYHPGTHVSIASVNGVKDNEDSPEVKRRKMGSPAFSKDHGCHAALKLETRTRSTLTAASLDCLPVAVHMDHCTLNQTMTLFGVVNADVLKDAQLHLPWSTSTLTSPLTTVLQLHTDNTSIITNSQETENQETVPRRFTEVALRHIISKSPLPHLLDKLGTLVEPSPALLKALNTDFRHRPSLIQSVAALHTGALLFDQEVVLVLAAEVYARCKSRDTHGEVNLSSLPQANACAYPSSLLVGLVNEADGHGMKKKLKIGSKTMNMLVTMGARLPKDQCIVDIGPSSTAKASSLRPTHTRILYQEAKVKKFLDCFHNDSLSDPVSDDDPSAPTISVSALRQLTTAFDDPSTFAPWRSVMDEFDTDLTLPSTVFTLCDMPHQNYGSSSIATEKIASRFLQALACSYLEPNMQMIPDFSNALKTFHAVQRVRNIKKMDGKDWNTLERFVTNLEKAIAVNGQLEAQSLAMVCDFGSIAKLASNRLSDCNDKVKETVAEKLAGLFGV</sequence>
<dbReference type="GO" id="GO:0008270">
    <property type="term" value="F:zinc ion binding"/>
    <property type="evidence" value="ECO:0007669"/>
    <property type="project" value="UniProtKB-KW"/>
</dbReference>
<feature type="domain" description="C2H2-type" evidence="2">
    <location>
        <begin position="13"/>
        <end position="41"/>
    </location>
</feature>
<keyword evidence="1" id="KW-0862">Zinc</keyword>
<proteinExistence type="predicted"/>
<evidence type="ECO:0000259" key="2">
    <source>
        <dbReference type="PROSITE" id="PS50157"/>
    </source>
</evidence>
<dbReference type="EMBL" id="MCGT01000004">
    <property type="protein sequence ID" value="ORX60408.1"/>
    <property type="molecule type" value="Genomic_DNA"/>
</dbReference>
<keyword evidence="1" id="KW-0479">Metal-binding</keyword>
<dbReference type="AlphaFoldDB" id="A0A1X2GTR9"/>
<dbReference type="Gene3D" id="3.30.160.60">
    <property type="entry name" value="Classic Zinc Finger"/>
    <property type="match status" value="1"/>
</dbReference>
<keyword evidence="1" id="KW-0863">Zinc-finger</keyword>
<evidence type="ECO:0000313" key="3">
    <source>
        <dbReference type="EMBL" id="ORX60408.1"/>
    </source>
</evidence>
<dbReference type="SMART" id="SM00355">
    <property type="entry name" value="ZnF_C2H2"/>
    <property type="match status" value="2"/>
</dbReference>
<dbReference type="PROSITE" id="PS50157">
    <property type="entry name" value="ZINC_FINGER_C2H2_2"/>
    <property type="match status" value="1"/>
</dbReference>
<keyword evidence="4" id="KW-1185">Reference proteome</keyword>
<dbReference type="InterPro" id="IPR013087">
    <property type="entry name" value="Znf_C2H2_type"/>
</dbReference>
<dbReference type="OrthoDB" id="2282221at2759"/>